<sequence length="510" mass="57043">MGSRSAALFVFLSIAISRTLIRRAATVAIDDIELVRRLDTELVDDYQLARNYCLDVPTFALVHLRSVAHKLVDRLAEAVEITFKSKNLYDRIEVLNRAKVIDVRLARQIHKLRSEGNKGAHPEKYRLSQQQLVELARKAVEIAAKMVAESYPVITQQGAPQWQFEPVDQIAGRELCYRAVMENDHQAQYLVGTSLKAKGLMQRERELSFAMANDNRDFNLDASGELLKQASYWFERAYEHHDEAKFEHGVALIHGYGDTIDQARGEAFVQQAAEAGVAGAQALLGYFYLSGGHSIEQNLALAEHYLLLAAEQDQAEAMANLGVLYHQGQNGDVDEQKARHFTEQAANTGYPVAQYHLALMLMQQGQLSQAVQWLEQAAKQRYPDAMATLARMLIDGDGVEKQPQRAADYYREAIRLGGQAQTMFELALAIFNEEVPQPDLVEGATLLQAAYHYAGDGSDLHSAIEQLSPQVVNAIEGRCQQQPQELPLLQLVLAKFDSQKLPKPFRSALE</sequence>
<dbReference type="SMART" id="SM00671">
    <property type="entry name" value="SEL1"/>
    <property type="match status" value="5"/>
</dbReference>
<accession>A0A4U1BM46</accession>
<dbReference type="Pfam" id="PF08238">
    <property type="entry name" value="Sel1"/>
    <property type="match status" value="5"/>
</dbReference>
<dbReference type="InterPro" id="IPR011990">
    <property type="entry name" value="TPR-like_helical_dom_sf"/>
</dbReference>
<feature type="domain" description="DUF4145" evidence="1">
    <location>
        <begin position="49"/>
        <end position="128"/>
    </location>
</feature>
<dbReference type="Gene3D" id="1.25.40.10">
    <property type="entry name" value="Tetratricopeptide repeat domain"/>
    <property type="match status" value="2"/>
</dbReference>
<reference evidence="2 3" key="1">
    <citation type="submission" date="2019-04" db="EMBL/GenBank/DDBJ databases">
        <authorList>
            <person name="Hwang J.C."/>
        </authorList>
    </citation>
    <scope>NUCLEOTIDE SEQUENCE [LARGE SCALE GENOMIC DNA]</scope>
    <source>
        <strain evidence="2 3">IMCC35002</strain>
    </source>
</reference>
<evidence type="ECO:0000259" key="1">
    <source>
        <dbReference type="Pfam" id="PF13643"/>
    </source>
</evidence>
<dbReference type="InterPro" id="IPR050767">
    <property type="entry name" value="Sel1_AlgK"/>
</dbReference>
<organism evidence="2 3">
    <name type="scientific">Ferrimonas aestuarii</name>
    <dbReference type="NCBI Taxonomy" id="2569539"/>
    <lineage>
        <taxon>Bacteria</taxon>
        <taxon>Pseudomonadati</taxon>
        <taxon>Pseudomonadota</taxon>
        <taxon>Gammaproteobacteria</taxon>
        <taxon>Alteromonadales</taxon>
        <taxon>Ferrimonadaceae</taxon>
        <taxon>Ferrimonas</taxon>
    </lineage>
</organism>
<name>A0A4U1BM46_9GAMM</name>
<keyword evidence="3" id="KW-1185">Reference proteome</keyword>
<gene>
    <name evidence="2" type="ORF">FCL42_17170</name>
</gene>
<comment type="caution">
    <text evidence="2">The sequence shown here is derived from an EMBL/GenBank/DDBJ whole genome shotgun (WGS) entry which is preliminary data.</text>
</comment>
<protein>
    <submittedName>
        <fullName evidence="2">DUF4145 domain-containing protein</fullName>
    </submittedName>
</protein>
<dbReference type="PANTHER" id="PTHR11102:SF160">
    <property type="entry name" value="ERAD-ASSOCIATED E3 UBIQUITIN-PROTEIN LIGASE COMPONENT HRD3"/>
    <property type="match status" value="1"/>
</dbReference>
<dbReference type="InterPro" id="IPR025285">
    <property type="entry name" value="DUF4145"/>
</dbReference>
<dbReference type="Proteomes" id="UP000305675">
    <property type="component" value="Unassembled WGS sequence"/>
</dbReference>
<dbReference type="Pfam" id="PF13643">
    <property type="entry name" value="DUF4145"/>
    <property type="match status" value="1"/>
</dbReference>
<dbReference type="EMBL" id="SWCJ01000017">
    <property type="protein sequence ID" value="TKB51758.1"/>
    <property type="molecule type" value="Genomic_DNA"/>
</dbReference>
<dbReference type="OrthoDB" id="5365194at2"/>
<dbReference type="SUPFAM" id="SSF81901">
    <property type="entry name" value="HCP-like"/>
    <property type="match status" value="1"/>
</dbReference>
<dbReference type="PANTHER" id="PTHR11102">
    <property type="entry name" value="SEL-1-LIKE PROTEIN"/>
    <property type="match status" value="1"/>
</dbReference>
<dbReference type="InterPro" id="IPR006597">
    <property type="entry name" value="Sel1-like"/>
</dbReference>
<dbReference type="AlphaFoldDB" id="A0A4U1BM46"/>
<evidence type="ECO:0000313" key="2">
    <source>
        <dbReference type="EMBL" id="TKB51758.1"/>
    </source>
</evidence>
<evidence type="ECO:0000313" key="3">
    <source>
        <dbReference type="Proteomes" id="UP000305675"/>
    </source>
</evidence>
<proteinExistence type="predicted"/>